<dbReference type="EMBL" id="CAJGYO010000010">
    <property type="protein sequence ID" value="CAD6256353.1"/>
    <property type="molecule type" value="Genomic_DNA"/>
</dbReference>
<protein>
    <recommendedName>
        <fullName evidence="1">NB-ARC domain-containing protein</fullName>
    </recommendedName>
</protein>
<dbReference type="PANTHER" id="PTHR36766">
    <property type="entry name" value="PLANT BROAD-SPECTRUM MILDEW RESISTANCE PROTEIN RPW8"/>
    <property type="match status" value="1"/>
</dbReference>
<dbReference type="Pfam" id="PF00931">
    <property type="entry name" value="NB-ARC"/>
    <property type="match status" value="1"/>
</dbReference>
<dbReference type="EMBL" id="CAJGYO010000010">
    <property type="protein sequence ID" value="CAD6256352.1"/>
    <property type="molecule type" value="Genomic_DNA"/>
</dbReference>
<gene>
    <name evidence="2" type="ORF">NCGR_LOCUS39860</name>
    <name evidence="3" type="ORF">NCGR_LOCUS39861</name>
</gene>
<dbReference type="InterPro" id="IPR002182">
    <property type="entry name" value="NB-ARC"/>
</dbReference>
<evidence type="ECO:0000313" key="4">
    <source>
        <dbReference type="Proteomes" id="UP000604825"/>
    </source>
</evidence>
<dbReference type="PANTHER" id="PTHR36766:SF63">
    <property type="entry name" value="NB-ARC DOMAIN-CONTAINING PROTEIN"/>
    <property type="match status" value="1"/>
</dbReference>
<dbReference type="Proteomes" id="UP000604825">
    <property type="component" value="Unassembled WGS sequence"/>
</dbReference>
<dbReference type="OrthoDB" id="598235at2759"/>
<feature type="domain" description="NB-ARC" evidence="1">
    <location>
        <begin position="7"/>
        <end position="87"/>
    </location>
</feature>
<dbReference type="Gene3D" id="3.40.50.300">
    <property type="entry name" value="P-loop containing nucleotide triphosphate hydrolases"/>
    <property type="match status" value="1"/>
</dbReference>
<comment type="caution">
    <text evidence="2">The sequence shown here is derived from an EMBL/GenBank/DDBJ whole genome shotgun (WGS) entry which is preliminary data.</text>
</comment>
<evidence type="ECO:0000313" key="3">
    <source>
        <dbReference type="EMBL" id="CAD6256353.1"/>
    </source>
</evidence>
<proteinExistence type="predicted"/>
<evidence type="ECO:0000313" key="2">
    <source>
        <dbReference type="EMBL" id="CAD6256352.1"/>
    </source>
</evidence>
<accession>A0A811Q6X7</accession>
<keyword evidence="4" id="KW-1185">Reference proteome</keyword>
<organism evidence="2 4">
    <name type="scientific">Miscanthus lutarioriparius</name>
    <dbReference type="NCBI Taxonomy" id="422564"/>
    <lineage>
        <taxon>Eukaryota</taxon>
        <taxon>Viridiplantae</taxon>
        <taxon>Streptophyta</taxon>
        <taxon>Embryophyta</taxon>
        <taxon>Tracheophyta</taxon>
        <taxon>Spermatophyta</taxon>
        <taxon>Magnoliopsida</taxon>
        <taxon>Liliopsida</taxon>
        <taxon>Poales</taxon>
        <taxon>Poaceae</taxon>
        <taxon>PACMAD clade</taxon>
        <taxon>Panicoideae</taxon>
        <taxon>Andropogonodae</taxon>
        <taxon>Andropogoneae</taxon>
        <taxon>Saccharinae</taxon>
        <taxon>Miscanthus</taxon>
    </lineage>
</organism>
<reference evidence="2" key="1">
    <citation type="submission" date="2020-10" db="EMBL/GenBank/DDBJ databases">
        <authorList>
            <person name="Han B."/>
            <person name="Lu T."/>
            <person name="Zhao Q."/>
            <person name="Huang X."/>
            <person name="Zhao Y."/>
        </authorList>
    </citation>
    <scope>NUCLEOTIDE SEQUENCE</scope>
</reference>
<evidence type="ECO:0000259" key="1">
    <source>
        <dbReference type="Pfam" id="PF00931"/>
    </source>
</evidence>
<dbReference type="GO" id="GO:0043531">
    <property type="term" value="F:ADP binding"/>
    <property type="evidence" value="ECO:0007669"/>
    <property type="project" value="InterPro"/>
</dbReference>
<name>A0A811Q6X7_9POAL</name>
<sequence>MEVLVRLVSECLRNKRYFVIIDNIWEASDWEEIKGTFPNNDLDSRILITTRCTSIAWACCSDSYDSLVHEMKPLSEVDSERLLLAKAVGSADGCLPNNMKLLCDEILRKCDGIPLFIIGMADWLKEQRLQKLHQRKDEDDEHQGFAMHYEEQVPRLPAWLEQAMSSAFNNDVPNDDMS</sequence>
<dbReference type="AlphaFoldDB" id="A0A811Q6X7"/>
<dbReference type="InterPro" id="IPR027417">
    <property type="entry name" value="P-loop_NTPase"/>
</dbReference>
<dbReference type="SUPFAM" id="SSF52540">
    <property type="entry name" value="P-loop containing nucleoside triphosphate hydrolases"/>
    <property type="match status" value="1"/>
</dbReference>